<dbReference type="PANTHER" id="PTHR10231">
    <property type="entry name" value="NUCLEOTIDE-SUGAR TRANSMEMBRANE TRANSPORTER"/>
    <property type="match status" value="1"/>
</dbReference>
<keyword evidence="2 5" id="KW-0812">Transmembrane</keyword>
<dbReference type="EMBL" id="JANTQA010000076">
    <property type="protein sequence ID" value="KAJ3423326.1"/>
    <property type="molecule type" value="Genomic_DNA"/>
</dbReference>
<proteinExistence type="predicted"/>
<evidence type="ECO:0000256" key="4">
    <source>
        <dbReference type="ARBA" id="ARBA00023136"/>
    </source>
</evidence>
<protein>
    <submittedName>
        <fullName evidence="7">Nucleotide-sugar transmembrane transporter</fullName>
    </submittedName>
</protein>
<feature type="transmembrane region" description="Helical" evidence="5">
    <location>
        <begin position="45"/>
        <end position="65"/>
    </location>
</feature>
<reference evidence="7" key="1">
    <citation type="submission" date="2022-08" db="EMBL/GenBank/DDBJ databases">
        <title>Novel sulphate-reducing endosymbionts in the free-living metamonad Anaeramoeba.</title>
        <authorList>
            <person name="Jerlstrom-Hultqvist J."/>
            <person name="Cepicka I."/>
            <person name="Gallot-Lavallee L."/>
            <person name="Salas-Leiva D."/>
            <person name="Curtis B.A."/>
            <person name="Zahonova K."/>
            <person name="Pipaliya S."/>
            <person name="Dacks J."/>
            <person name="Roger A.J."/>
        </authorList>
    </citation>
    <scope>NUCLEOTIDE SEQUENCE</scope>
    <source>
        <strain evidence="7">Busselton2</strain>
    </source>
</reference>
<feature type="transmembrane region" description="Helical" evidence="5">
    <location>
        <begin position="139"/>
        <end position="159"/>
    </location>
</feature>
<feature type="transmembrane region" description="Helical" evidence="5">
    <location>
        <begin position="253"/>
        <end position="273"/>
    </location>
</feature>
<keyword evidence="4 5" id="KW-0472">Membrane</keyword>
<dbReference type="Proteomes" id="UP001146793">
    <property type="component" value="Unassembled WGS sequence"/>
</dbReference>
<dbReference type="Pfam" id="PF04142">
    <property type="entry name" value="Nuc_sug_transp"/>
    <property type="match status" value="1"/>
</dbReference>
<dbReference type="InterPro" id="IPR007271">
    <property type="entry name" value="Nuc_sug_transpt"/>
</dbReference>
<evidence type="ECO:0000256" key="3">
    <source>
        <dbReference type="ARBA" id="ARBA00022989"/>
    </source>
</evidence>
<keyword evidence="3 5" id="KW-1133">Transmembrane helix</keyword>
<evidence type="ECO:0000256" key="6">
    <source>
        <dbReference type="SAM" id="SignalP"/>
    </source>
</evidence>
<feature type="transmembrane region" description="Helical" evidence="5">
    <location>
        <begin position="86"/>
        <end position="106"/>
    </location>
</feature>
<dbReference type="SUPFAM" id="SSF103481">
    <property type="entry name" value="Multidrug resistance efflux transporter EmrE"/>
    <property type="match status" value="1"/>
</dbReference>
<evidence type="ECO:0000256" key="5">
    <source>
        <dbReference type="SAM" id="Phobius"/>
    </source>
</evidence>
<evidence type="ECO:0000313" key="7">
    <source>
        <dbReference type="EMBL" id="KAJ3423326.1"/>
    </source>
</evidence>
<keyword evidence="6" id="KW-0732">Signal</keyword>
<dbReference type="InterPro" id="IPR037185">
    <property type="entry name" value="EmrE-like"/>
</dbReference>
<gene>
    <name evidence="7" type="ORF">M0812_29854</name>
</gene>
<comment type="subcellular location">
    <subcellularLocation>
        <location evidence="1">Membrane</location>
        <topology evidence="1">Multi-pass membrane protein</topology>
    </subcellularLocation>
</comment>
<dbReference type="GO" id="GO:0000139">
    <property type="term" value="C:Golgi membrane"/>
    <property type="evidence" value="ECO:0007669"/>
    <property type="project" value="InterPro"/>
</dbReference>
<name>A0AAV7Y445_9EUKA</name>
<evidence type="ECO:0000256" key="2">
    <source>
        <dbReference type="ARBA" id="ARBA00022692"/>
    </source>
</evidence>
<feature type="signal peptide" evidence="6">
    <location>
        <begin position="1"/>
        <end position="23"/>
    </location>
</feature>
<dbReference type="AlphaFoldDB" id="A0AAV7Y445"/>
<evidence type="ECO:0000256" key="1">
    <source>
        <dbReference type="ARBA" id="ARBA00004141"/>
    </source>
</evidence>
<feature type="transmembrane region" description="Helical" evidence="5">
    <location>
        <begin position="179"/>
        <end position="203"/>
    </location>
</feature>
<organism evidence="7 8">
    <name type="scientific">Anaeramoeba flamelloides</name>
    <dbReference type="NCBI Taxonomy" id="1746091"/>
    <lineage>
        <taxon>Eukaryota</taxon>
        <taxon>Metamonada</taxon>
        <taxon>Anaeramoebidae</taxon>
        <taxon>Anaeramoeba</taxon>
    </lineage>
</organism>
<accession>A0AAV7Y445</accession>
<sequence length="357" mass="41065">MFQSCSTIFKLSLLFFFILFGSSSEFLFRATQKEGEYPYNPTLGIFVIEMLKLLISLIFSLVLSLRSDQPLRQIKKSFEPTKARCFLIIPATLFVIANNLTFLNLGNWDSSIFKLTMNTQIIFTTILSFLVLDRKFSKMQLISVILLILGCVISQISFLDTNLSEIRKNSQTEFNLSSLASLFLLVLQTFLSSSGYVSTEFYYKRDFQDSLHTQNAWLSLWSLLANLTFSILFLEQKPFNFEYFNQLLEAKAIVTILLFVVSGILTTSVLKYLNATAKTYASSLEIFFIALLFYFVYKTKMNSLFIISIVIISVSILFYNLKLKMKKKVNSPKMAKNEHFIEEVPLLELDELNNAEI</sequence>
<comment type="caution">
    <text evidence="7">The sequence shown here is derived from an EMBL/GenBank/DDBJ whole genome shotgun (WGS) entry which is preliminary data.</text>
</comment>
<evidence type="ECO:0000313" key="8">
    <source>
        <dbReference type="Proteomes" id="UP001146793"/>
    </source>
</evidence>
<feature type="transmembrane region" description="Helical" evidence="5">
    <location>
        <begin position="112"/>
        <end position="132"/>
    </location>
</feature>
<feature type="transmembrane region" description="Helical" evidence="5">
    <location>
        <begin position="303"/>
        <end position="321"/>
    </location>
</feature>
<feature type="transmembrane region" description="Helical" evidence="5">
    <location>
        <begin position="215"/>
        <end position="233"/>
    </location>
</feature>
<feature type="transmembrane region" description="Helical" evidence="5">
    <location>
        <begin position="280"/>
        <end position="297"/>
    </location>
</feature>
<feature type="chain" id="PRO_5043339216" evidence="6">
    <location>
        <begin position="24"/>
        <end position="357"/>
    </location>
</feature>
<dbReference type="GO" id="GO:0015165">
    <property type="term" value="F:pyrimidine nucleotide-sugar transmembrane transporter activity"/>
    <property type="evidence" value="ECO:0007669"/>
    <property type="project" value="InterPro"/>
</dbReference>